<evidence type="ECO:0000259" key="2">
    <source>
        <dbReference type="Pfam" id="PF01989"/>
    </source>
</evidence>
<reference evidence="3" key="2">
    <citation type="journal article" date="2021" name="PeerJ">
        <title>Extensive microbial diversity within the chicken gut microbiome revealed by metagenomics and culture.</title>
        <authorList>
            <person name="Gilroy R."/>
            <person name="Ravi A."/>
            <person name="Getino M."/>
            <person name="Pursley I."/>
            <person name="Horton D.L."/>
            <person name="Alikhan N.F."/>
            <person name="Baker D."/>
            <person name="Gharbi K."/>
            <person name="Hall N."/>
            <person name="Watson M."/>
            <person name="Adriaenssens E.M."/>
            <person name="Foster-Nyarko E."/>
            <person name="Jarju S."/>
            <person name="Secka A."/>
            <person name="Antonio M."/>
            <person name="Oren A."/>
            <person name="Chaudhuri R.R."/>
            <person name="La Ragione R."/>
            <person name="Hildebrand F."/>
            <person name="Pallen M.J."/>
        </authorList>
    </citation>
    <scope>NUCLEOTIDE SEQUENCE</scope>
    <source>
        <strain evidence="3">13361</strain>
    </source>
</reference>
<dbReference type="Gene3D" id="3.50.30.10">
    <property type="entry name" value="Phosphohistidine domain"/>
    <property type="match status" value="1"/>
</dbReference>
<dbReference type="Proteomes" id="UP000886796">
    <property type="component" value="Unassembled WGS sequence"/>
</dbReference>
<evidence type="ECO:0000313" key="3">
    <source>
        <dbReference type="EMBL" id="HIQ67562.1"/>
    </source>
</evidence>
<keyword evidence="1" id="KW-0456">Lyase</keyword>
<evidence type="ECO:0000313" key="4">
    <source>
        <dbReference type="Proteomes" id="UP000886796"/>
    </source>
</evidence>
<protein>
    <submittedName>
        <fullName evidence="3">DUF126 domain-containing protein</fullName>
    </submittedName>
</protein>
<organism evidence="3 4">
    <name type="scientific">Candidatus Faecousia excrementigallinarum</name>
    <dbReference type="NCBI Taxonomy" id="2840806"/>
    <lineage>
        <taxon>Bacteria</taxon>
        <taxon>Bacillati</taxon>
        <taxon>Bacillota</taxon>
        <taxon>Clostridia</taxon>
        <taxon>Eubacteriales</taxon>
        <taxon>Oscillospiraceae</taxon>
        <taxon>Faecousia</taxon>
    </lineage>
</organism>
<reference evidence="3" key="1">
    <citation type="submission" date="2020-10" db="EMBL/GenBank/DDBJ databases">
        <authorList>
            <person name="Gilroy R."/>
        </authorList>
    </citation>
    <scope>NUCLEOTIDE SEQUENCE</scope>
    <source>
        <strain evidence="3">13361</strain>
    </source>
</reference>
<dbReference type="GO" id="GO:0016829">
    <property type="term" value="F:lyase activity"/>
    <property type="evidence" value="ECO:0007669"/>
    <property type="project" value="UniProtKB-KW"/>
</dbReference>
<dbReference type="Pfam" id="PF01989">
    <property type="entry name" value="AcnX_swivel_put"/>
    <property type="match status" value="1"/>
</dbReference>
<evidence type="ECO:0000256" key="1">
    <source>
        <dbReference type="ARBA" id="ARBA00023239"/>
    </source>
</evidence>
<accession>A0A9D0Z1M6</accession>
<dbReference type="InterPro" id="IPR002840">
    <property type="entry name" value="PMDh-S-like_dom"/>
</dbReference>
<dbReference type="AlphaFoldDB" id="A0A9D0Z1M6"/>
<dbReference type="EMBL" id="DVFK01000052">
    <property type="protein sequence ID" value="HIQ67562.1"/>
    <property type="molecule type" value="Genomic_DNA"/>
</dbReference>
<sequence length="149" mass="15634">MRVFQGRVIAPGCTSAPALVSHGGLNTLASFQKALQFGDKNATCGDQNNKDLYGKPMAGKALCLPKTIGSTTGGLVLYCACSMNRQPGCLLFSNPIDSLAAAGSVLAAVWLDNISMSVVDSLGQEFLDYVKDGMTITIRENGRVEVTEG</sequence>
<proteinExistence type="predicted"/>
<name>A0A9D0Z1M6_9FIRM</name>
<comment type="caution">
    <text evidence="3">The sequence shown here is derived from an EMBL/GenBank/DDBJ whole genome shotgun (WGS) entry which is preliminary data.</text>
</comment>
<feature type="domain" description="Phosphomevalonate dehydratase small subunit-like" evidence="2">
    <location>
        <begin position="46"/>
        <end position="109"/>
    </location>
</feature>
<dbReference type="SUPFAM" id="SSF52016">
    <property type="entry name" value="LeuD/IlvD-like"/>
    <property type="match status" value="1"/>
</dbReference>
<gene>
    <name evidence="3" type="ORF">IAB74_03505</name>
</gene>